<keyword evidence="2" id="KW-1185">Reference proteome</keyword>
<dbReference type="Proteomes" id="UP001596434">
    <property type="component" value="Unassembled WGS sequence"/>
</dbReference>
<dbReference type="AlphaFoldDB" id="A0ABD5ZTU7"/>
<comment type="caution">
    <text evidence="1">The sequence shown here is derived from an EMBL/GenBank/DDBJ whole genome shotgun (WGS) entry which is preliminary data.</text>
</comment>
<organism evidence="1 2">
    <name type="scientific">Haloplanus litoreus</name>
    <dbReference type="NCBI Taxonomy" id="767515"/>
    <lineage>
        <taxon>Archaea</taxon>
        <taxon>Methanobacteriati</taxon>
        <taxon>Methanobacteriota</taxon>
        <taxon>Stenosarchaea group</taxon>
        <taxon>Halobacteria</taxon>
        <taxon>Halobacteriales</taxon>
        <taxon>Haloferacaceae</taxon>
        <taxon>Haloplanus</taxon>
    </lineage>
</organism>
<accession>A0ABD5ZTU7</accession>
<reference evidence="1 2" key="1">
    <citation type="journal article" date="2019" name="Int. J. Syst. Evol. Microbiol.">
        <title>The Global Catalogue of Microorganisms (GCM) 10K type strain sequencing project: providing services to taxonomists for standard genome sequencing and annotation.</title>
        <authorList>
            <consortium name="The Broad Institute Genomics Platform"/>
            <consortium name="The Broad Institute Genome Sequencing Center for Infectious Disease"/>
            <person name="Wu L."/>
            <person name="Ma J."/>
        </authorList>
    </citation>
    <scope>NUCLEOTIDE SEQUENCE [LARGE SCALE GENOMIC DNA]</scope>
    <source>
        <strain evidence="1 2">GX21</strain>
    </source>
</reference>
<sequence>MSTQSQDLADGRELAAYDRDDDETLEMAIAQAFGRVGIDVMERETPFHEMVNVDALRDLHEESRATPIRTTLTLYDHPVTITSEEVRIYAASAGDE</sequence>
<evidence type="ECO:0000313" key="2">
    <source>
        <dbReference type="Proteomes" id="UP001596434"/>
    </source>
</evidence>
<name>A0ABD5ZTU7_9EURY</name>
<dbReference type="EMBL" id="JBHTAT010000001">
    <property type="protein sequence ID" value="MFC7253871.1"/>
    <property type="molecule type" value="Genomic_DNA"/>
</dbReference>
<dbReference type="RefSeq" id="WP_379701957.1">
    <property type="nucleotide sequence ID" value="NZ_JBHTAT010000001.1"/>
</dbReference>
<evidence type="ECO:0008006" key="3">
    <source>
        <dbReference type="Google" id="ProtNLM"/>
    </source>
</evidence>
<evidence type="ECO:0000313" key="1">
    <source>
        <dbReference type="EMBL" id="MFC7253871.1"/>
    </source>
</evidence>
<dbReference type="GeneID" id="96952159"/>
<proteinExistence type="predicted"/>
<protein>
    <recommendedName>
        <fullName evidence="3">Halobacterial output domain-containing protein</fullName>
    </recommendedName>
</protein>
<gene>
    <name evidence="1" type="ORF">ACFQKE_00870</name>
</gene>